<organism evidence="5 6">
    <name type="scientific">Candidatus Desantisbacteria bacterium CG_4_8_14_3_um_filter_40_12</name>
    <dbReference type="NCBI Taxonomy" id="1974545"/>
    <lineage>
        <taxon>Bacteria</taxon>
        <taxon>Candidatus Desantisiibacteriota</taxon>
    </lineage>
</organism>
<name>A0A2M7JD69_9BACT</name>
<evidence type="ECO:0000259" key="3">
    <source>
        <dbReference type="Pfam" id="PF00389"/>
    </source>
</evidence>
<keyword evidence="1 2" id="KW-0560">Oxidoreductase</keyword>
<dbReference type="PANTHER" id="PTHR10996">
    <property type="entry name" value="2-HYDROXYACID DEHYDROGENASE-RELATED"/>
    <property type="match status" value="1"/>
</dbReference>
<evidence type="ECO:0000256" key="1">
    <source>
        <dbReference type="ARBA" id="ARBA00023002"/>
    </source>
</evidence>
<dbReference type="PANTHER" id="PTHR10996:SF283">
    <property type="entry name" value="GLYOXYLATE_HYDROXYPYRUVATE REDUCTASE B"/>
    <property type="match status" value="1"/>
</dbReference>
<dbReference type="EMBL" id="PFIC01000098">
    <property type="protein sequence ID" value="PIX17380.1"/>
    <property type="molecule type" value="Genomic_DNA"/>
</dbReference>
<dbReference type="AlphaFoldDB" id="A0A2M7JD69"/>
<dbReference type="SUPFAM" id="SSF51735">
    <property type="entry name" value="NAD(P)-binding Rossmann-fold domains"/>
    <property type="match status" value="1"/>
</dbReference>
<protein>
    <submittedName>
        <fullName evidence="5">Hydroxyacid dehydrogenase</fullName>
    </submittedName>
</protein>
<dbReference type="InterPro" id="IPR006139">
    <property type="entry name" value="D-isomer_2_OHA_DH_cat_dom"/>
</dbReference>
<dbReference type="Pfam" id="PF02826">
    <property type="entry name" value="2-Hacid_dh_C"/>
    <property type="match status" value="1"/>
</dbReference>
<dbReference type="PROSITE" id="PS00671">
    <property type="entry name" value="D_2_HYDROXYACID_DH_3"/>
    <property type="match status" value="1"/>
</dbReference>
<dbReference type="CDD" id="cd05198">
    <property type="entry name" value="formate_dh_like"/>
    <property type="match status" value="1"/>
</dbReference>
<dbReference type="GO" id="GO:0030267">
    <property type="term" value="F:glyoxylate reductase (NADPH) activity"/>
    <property type="evidence" value="ECO:0007669"/>
    <property type="project" value="TreeGrafter"/>
</dbReference>
<comment type="similarity">
    <text evidence="2">Belongs to the D-isomer specific 2-hydroxyacid dehydrogenase family.</text>
</comment>
<proteinExistence type="inferred from homology"/>
<feature type="domain" description="D-isomer specific 2-hydroxyacid dehydrogenase NAD-binding" evidence="4">
    <location>
        <begin position="110"/>
        <end position="292"/>
    </location>
</feature>
<evidence type="ECO:0000313" key="6">
    <source>
        <dbReference type="Proteomes" id="UP000229297"/>
    </source>
</evidence>
<accession>A0A2M7JD69</accession>
<dbReference type="InterPro" id="IPR036291">
    <property type="entry name" value="NAD(P)-bd_dom_sf"/>
</dbReference>
<sequence length="337" mass="38059">MEVFFLKIALMIGNNAWLQQIAIRELQHRSNETIEVIDMDVSLTRQIRADVLICWRASEELIKNINGLKLIQVWGAGIDQIDIKAATERNIIVCNTKGAMANAMAEYVLMQILVWERDLFYWNKIAHLGAWDWEKRNSNPFIELSDRCLGIIGMGMIGTEVAKKAAGLGLRVWVITKNPSKVEEELKEQLCFLGGLEKMEEVAASVDYLSLHLPLTGETHHLVDNKWLQQMKPNSVLINTSRGAIIDEQALAIILKDRRIRGASLDVLENEPISPDNPLKEIENLILTCHQAGYTTRTIKNTLKMIKINIEAIKKMDEGKMINRIKVGQAGMPVLPS</sequence>
<dbReference type="InterPro" id="IPR029753">
    <property type="entry name" value="D-isomer_DH_CS"/>
</dbReference>
<reference evidence="6" key="1">
    <citation type="submission" date="2017-09" db="EMBL/GenBank/DDBJ databases">
        <title>Depth-based differentiation of microbial function through sediment-hosted aquifers and enrichment of novel symbionts in the deep terrestrial subsurface.</title>
        <authorList>
            <person name="Probst A.J."/>
            <person name="Ladd B."/>
            <person name="Jarett J.K."/>
            <person name="Geller-Mcgrath D.E."/>
            <person name="Sieber C.M.K."/>
            <person name="Emerson J.B."/>
            <person name="Anantharaman K."/>
            <person name="Thomas B.C."/>
            <person name="Malmstrom R."/>
            <person name="Stieglmeier M."/>
            <person name="Klingl A."/>
            <person name="Woyke T."/>
            <person name="Ryan C.M."/>
            <person name="Banfield J.F."/>
        </authorList>
    </citation>
    <scope>NUCLEOTIDE SEQUENCE [LARGE SCALE GENOMIC DNA]</scope>
</reference>
<dbReference type="GO" id="GO:0051287">
    <property type="term" value="F:NAD binding"/>
    <property type="evidence" value="ECO:0007669"/>
    <property type="project" value="InterPro"/>
</dbReference>
<dbReference type="GO" id="GO:0005829">
    <property type="term" value="C:cytosol"/>
    <property type="evidence" value="ECO:0007669"/>
    <property type="project" value="TreeGrafter"/>
</dbReference>
<evidence type="ECO:0000313" key="5">
    <source>
        <dbReference type="EMBL" id="PIX17380.1"/>
    </source>
</evidence>
<comment type="caution">
    <text evidence="5">The sequence shown here is derived from an EMBL/GenBank/DDBJ whole genome shotgun (WGS) entry which is preliminary data.</text>
</comment>
<evidence type="ECO:0000259" key="4">
    <source>
        <dbReference type="Pfam" id="PF02826"/>
    </source>
</evidence>
<dbReference type="GO" id="GO:0016618">
    <property type="term" value="F:hydroxypyruvate reductase [NAD(P)H] activity"/>
    <property type="evidence" value="ECO:0007669"/>
    <property type="project" value="TreeGrafter"/>
</dbReference>
<dbReference type="Proteomes" id="UP000229297">
    <property type="component" value="Unassembled WGS sequence"/>
</dbReference>
<dbReference type="Pfam" id="PF00389">
    <property type="entry name" value="2-Hacid_dh"/>
    <property type="match status" value="1"/>
</dbReference>
<dbReference type="InterPro" id="IPR006140">
    <property type="entry name" value="D-isomer_DH_NAD-bd"/>
</dbReference>
<evidence type="ECO:0000256" key="2">
    <source>
        <dbReference type="RuleBase" id="RU003719"/>
    </source>
</evidence>
<dbReference type="SUPFAM" id="SSF52283">
    <property type="entry name" value="Formate/glycerate dehydrogenase catalytic domain-like"/>
    <property type="match status" value="1"/>
</dbReference>
<dbReference type="Gene3D" id="3.40.50.720">
    <property type="entry name" value="NAD(P)-binding Rossmann-like Domain"/>
    <property type="match status" value="2"/>
</dbReference>
<gene>
    <name evidence="5" type="ORF">COZ71_03605</name>
</gene>
<dbReference type="InterPro" id="IPR050223">
    <property type="entry name" value="D-isomer_2-hydroxyacid_DH"/>
</dbReference>
<feature type="domain" description="D-isomer specific 2-hydroxyacid dehydrogenase catalytic" evidence="3">
    <location>
        <begin position="44"/>
        <end position="314"/>
    </location>
</feature>